<dbReference type="AlphaFoldDB" id="A0A2Z6EWX1"/>
<accession>A0A2Z6EWX1</accession>
<dbReference type="EMBL" id="AP018150">
    <property type="protein sequence ID" value="BBE09595.1"/>
    <property type="molecule type" value="Genomic_DNA"/>
</dbReference>
<sequence length="77" mass="9025">MKYAREIMELMSAYPKRDFRMKDLVKSIVGHAPSSAQKHRVRIQIANVIRELEAMGYVFRRPPSAKRGGFALYRWRG</sequence>
<name>A0A2Z6EWX1_9BURK</name>
<gene>
    <name evidence="1" type="ORF">MCB1EB_1434</name>
</gene>
<evidence type="ECO:0000313" key="1">
    <source>
        <dbReference type="EMBL" id="BBE09595.1"/>
    </source>
</evidence>
<dbReference type="Proteomes" id="UP000282597">
    <property type="component" value="Chromosome"/>
</dbReference>
<organism evidence="1 2">
    <name type="scientific">Mycoavidus cysteinexigens</name>
    <dbReference type="NCBI Taxonomy" id="1553431"/>
    <lineage>
        <taxon>Bacteria</taxon>
        <taxon>Pseudomonadati</taxon>
        <taxon>Pseudomonadota</taxon>
        <taxon>Betaproteobacteria</taxon>
        <taxon>Burkholderiales</taxon>
        <taxon>Burkholderiaceae</taxon>
        <taxon>Mycoavidus</taxon>
    </lineage>
</organism>
<evidence type="ECO:0000313" key="2">
    <source>
        <dbReference type="Proteomes" id="UP000282597"/>
    </source>
</evidence>
<proteinExistence type="predicted"/>
<keyword evidence="2" id="KW-1185">Reference proteome</keyword>
<dbReference type="KEGG" id="mcys:MCB1EB_1434"/>
<reference evidence="1 2" key="1">
    <citation type="journal article" date="2018" name="Microbes Environ.">
        <title>Comparative Genomic Insights into Endofungal Lifestyles of Two Bacterial Endosymbionts, Mycoavidus cysteinexigens and Burkholderia rhizoxinica.</title>
        <authorList>
            <person name="Sharmin D."/>
            <person name="Guo Y."/>
            <person name="Nishizawa T."/>
            <person name="Ohshima S."/>
            <person name="Sato Y."/>
            <person name="Takashima Y."/>
            <person name="Narisawa K."/>
            <person name="Ohta H."/>
        </authorList>
    </citation>
    <scope>NUCLEOTIDE SEQUENCE [LARGE SCALE GENOMIC DNA]</scope>
    <source>
        <strain evidence="1 2">B1-EB</strain>
    </source>
</reference>
<dbReference type="RefSeq" id="WP_045361687.1">
    <property type="nucleotide sequence ID" value="NZ_AP018150.1"/>
</dbReference>
<protein>
    <submittedName>
        <fullName evidence="1">Phage protein</fullName>
    </submittedName>
</protein>